<feature type="transmembrane region" description="Helical" evidence="7">
    <location>
        <begin position="193"/>
        <end position="214"/>
    </location>
</feature>
<feature type="transmembrane region" description="Helical" evidence="7">
    <location>
        <begin position="153"/>
        <end position="172"/>
    </location>
</feature>
<dbReference type="Pfam" id="PF01036">
    <property type="entry name" value="Bac_rhodopsin"/>
    <property type="match status" value="1"/>
</dbReference>
<dbReference type="GO" id="GO:0016020">
    <property type="term" value="C:membrane"/>
    <property type="evidence" value="ECO:0007669"/>
    <property type="project" value="UniProtKB-SubCell"/>
</dbReference>
<dbReference type="AlphaFoldDB" id="A0A1H9ANM8"/>
<keyword evidence="3 7" id="KW-0812">Transmembrane</keyword>
<name>A0A1H9ANM8_9ACTN</name>
<evidence type="ECO:0000313" key="8">
    <source>
        <dbReference type="EMBL" id="SEP78300.1"/>
    </source>
</evidence>
<evidence type="ECO:0000256" key="6">
    <source>
        <dbReference type="SAM" id="MobiDB-lite"/>
    </source>
</evidence>
<gene>
    <name evidence="8" type="ORF">SAMN05421756_101674</name>
</gene>
<evidence type="ECO:0000256" key="2">
    <source>
        <dbReference type="ARBA" id="ARBA00008130"/>
    </source>
</evidence>
<accession>A0A1H9ANM8</accession>
<comment type="subcellular location">
    <subcellularLocation>
        <location evidence="1">Membrane</location>
        <topology evidence="1">Multi-pass membrane protein</topology>
    </subcellularLocation>
</comment>
<keyword evidence="4 7" id="KW-1133">Transmembrane helix</keyword>
<dbReference type="SMART" id="SM01021">
    <property type="entry name" value="Bac_rhodopsin"/>
    <property type="match status" value="1"/>
</dbReference>
<dbReference type="SUPFAM" id="SSF81321">
    <property type="entry name" value="Family A G protein-coupled receptor-like"/>
    <property type="match status" value="1"/>
</dbReference>
<keyword evidence="5 7" id="KW-0472">Membrane</keyword>
<feature type="transmembrane region" description="Helical" evidence="7">
    <location>
        <begin position="127"/>
        <end position="147"/>
    </location>
</feature>
<feature type="transmembrane region" description="Helical" evidence="7">
    <location>
        <begin position="14"/>
        <end position="35"/>
    </location>
</feature>
<evidence type="ECO:0000256" key="4">
    <source>
        <dbReference type="ARBA" id="ARBA00022989"/>
    </source>
</evidence>
<dbReference type="EMBL" id="FOFA01000001">
    <property type="protein sequence ID" value="SEP78300.1"/>
    <property type="molecule type" value="Genomic_DNA"/>
</dbReference>
<proteinExistence type="inferred from homology"/>
<evidence type="ECO:0000313" key="9">
    <source>
        <dbReference type="Proteomes" id="UP000198504"/>
    </source>
</evidence>
<keyword evidence="9" id="KW-1185">Reference proteome</keyword>
<protein>
    <submittedName>
        <fullName evidence="8">Bacteriorhodopsin</fullName>
    </submittedName>
</protein>
<dbReference type="InterPro" id="IPR001425">
    <property type="entry name" value="Arc/bac/fun_rhodopsins"/>
</dbReference>
<dbReference type="PRINTS" id="PR00251">
    <property type="entry name" value="BACTRLOPSIN"/>
</dbReference>
<dbReference type="RefSeq" id="WP_170853965.1">
    <property type="nucleotide sequence ID" value="NZ_FOFA01000001.1"/>
</dbReference>
<evidence type="ECO:0000256" key="5">
    <source>
        <dbReference type="ARBA" id="ARBA00023136"/>
    </source>
</evidence>
<dbReference type="Proteomes" id="UP000198504">
    <property type="component" value="Unassembled WGS sequence"/>
</dbReference>
<feature type="compositionally biased region" description="Basic and acidic residues" evidence="6">
    <location>
        <begin position="293"/>
        <end position="312"/>
    </location>
</feature>
<feature type="region of interest" description="Disordered" evidence="6">
    <location>
        <begin position="273"/>
        <end position="321"/>
    </location>
</feature>
<dbReference type="STRING" id="1036181.SAMN05421756_101674"/>
<evidence type="ECO:0000256" key="3">
    <source>
        <dbReference type="ARBA" id="ARBA00022692"/>
    </source>
</evidence>
<reference evidence="9" key="1">
    <citation type="submission" date="2016-10" db="EMBL/GenBank/DDBJ databases">
        <authorList>
            <person name="Varghese N."/>
            <person name="Submissions S."/>
        </authorList>
    </citation>
    <scope>NUCLEOTIDE SEQUENCE [LARGE SCALE GENOMIC DNA]</scope>
    <source>
        <strain evidence="9">CGMCC 4.6856</strain>
    </source>
</reference>
<comment type="similarity">
    <text evidence="2">Belongs to the archaeal/bacterial/fungal opsin family.</text>
</comment>
<evidence type="ECO:0000256" key="1">
    <source>
        <dbReference type="ARBA" id="ARBA00004141"/>
    </source>
</evidence>
<dbReference type="Gene3D" id="1.20.1070.10">
    <property type="entry name" value="Rhodopsin 7-helix transmembrane proteins"/>
    <property type="match status" value="1"/>
</dbReference>
<feature type="transmembrane region" description="Helical" evidence="7">
    <location>
        <begin position="100"/>
        <end position="120"/>
    </location>
</feature>
<evidence type="ECO:0000256" key="7">
    <source>
        <dbReference type="SAM" id="Phobius"/>
    </source>
</evidence>
<sequence length="321" mass="35111">MESRLTYTEAQWDVVLAGFVLAFFLLLGLSVYLLASRRELSARYRPSSDAGAVIGLVACLSYVLLVAAWVSGFDYDPERATFSPSSSTLQFRNSYRYVDWMMTVPLLTLELLAVTTLTGLRARRTRATWMALGFLMILTGYLGAAVYEGRLGHLVWGLVSTAFFVPLYVGLLRTGLREARRLGEPAGEHLRGATLMLSWTWGVYPLAYCVPFFFADSTRWAVGRQLAFDVADVCAKVAFGLYVHSCAKARTAVDVARGESAHPEPVYVSTEKVAEAQPVLPGDRSVGAYGHPGDVREGETHVAPGPHEHRGEAPPAATGRD</sequence>
<feature type="transmembrane region" description="Helical" evidence="7">
    <location>
        <begin position="47"/>
        <end position="70"/>
    </location>
</feature>
<organism evidence="8 9">
    <name type="scientific">Microlunatus flavus</name>
    <dbReference type="NCBI Taxonomy" id="1036181"/>
    <lineage>
        <taxon>Bacteria</taxon>
        <taxon>Bacillati</taxon>
        <taxon>Actinomycetota</taxon>
        <taxon>Actinomycetes</taxon>
        <taxon>Propionibacteriales</taxon>
        <taxon>Propionibacteriaceae</taxon>
        <taxon>Microlunatus</taxon>
    </lineage>
</organism>